<protein>
    <submittedName>
        <fullName evidence="2">Uncharacterized protein</fullName>
    </submittedName>
</protein>
<comment type="caution">
    <text evidence="2">The sequence shown here is derived from an EMBL/GenBank/DDBJ whole genome shotgun (WGS) entry which is preliminary data.</text>
</comment>
<name>A0A9D3LIR5_ANGAN</name>
<sequence length="102" mass="10646">RGWPPRQSVRATPLTCRTPAASLHQGEANQSASSPTDAGVVVRVTVTAALAPQTGVCEGFGSCLVAWLREGSRAAGGPVGGHTLRAARRLTAFAETWTHRKV</sequence>
<proteinExistence type="predicted"/>
<feature type="non-terminal residue" evidence="2">
    <location>
        <position position="102"/>
    </location>
</feature>
<evidence type="ECO:0000313" key="2">
    <source>
        <dbReference type="EMBL" id="KAG5830662.1"/>
    </source>
</evidence>
<evidence type="ECO:0000256" key="1">
    <source>
        <dbReference type="SAM" id="MobiDB-lite"/>
    </source>
</evidence>
<dbReference type="EMBL" id="JAFIRN010000019">
    <property type="protein sequence ID" value="KAG5830662.1"/>
    <property type="molecule type" value="Genomic_DNA"/>
</dbReference>
<accession>A0A9D3LIR5</accession>
<feature type="region of interest" description="Disordered" evidence="1">
    <location>
        <begin position="1"/>
        <end position="36"/>
    </location>
</feature>
<keyword evidence="3" id="KW-1185">Reference proteome</keyword>
<dbReference type="AlphaFoldDB" id="A0A9D3LIR5"/>
<dbReference type="Proteomes" id="UP001044222">
    <property type="component" value="Chromosome 19"/>
</dbReference>
<reference evidence="2" key="1">
    <citation type="submission" date="2021-01" db="EMBL/GenBank/DDBJ databases">
        <title>A chromosome-scale assembly of European eel, Anguilla anguilla.</title>
        <authorList>
            <person name="Henkel C."/>
            <person name="Jong-Raadsen S.A."/>
            <person name="Dufour S."/>
            <person name="Weltzien F.-A."/>
            <person name="Palstra A.P."/>
            <person name="Pelster B."/>
            <person name="Spaink H.P."/>
            <person name="Van Den Thillart G.E."/>
            <person name="Jansen H."/>
            <person name="Zahm M."/>
            <person name="Klopp C."/>
            <person name="Cedric C."/>
            <person name="Louis A."/>
            <person name="Berthelot C."/>
            <person name="Parey E."/>
            <person name="Roest Crollius H."/>
            <person name="Montfort J."/>
            <person name="Robinson-Rechavi M."/>
            <person name="Bucao C."/>
            <person name="Bouchez O."/>
            <person name="Gislard M."/>
            <person name="Lluch J."/>
            <person name="Milhes M."/>
            <person name="Lampietro C."/>
            <person name="Lopez Roques C."/>
            <person name="Donnadieu C."/>
            <person name="Braasch I."/>
            <person name="Desvignes T."/>
            <person name="Postlethwait J."/>
            <person name="Bobe J."/>
            <person name="Guiguen Y."/>
            <person name="Dirks R."/>
        </authorList>
    </citation>
    <scope>NUCLEOTIDE SEQUENCE</scope>
    <source>
        <strain evidence="2">Tag_6206</strain>
        <tissue evidence="2">Liver</tissue>
    </source>
</reference>
<organism evidence="2 3">
    <name type="scientific">Anguilla anguilla</name>
    <name type="common">European freshwater eel</name>
    <name type="synonym">Muraena anguilla</name>
    <dbReference type="NCBI Taxonomy" id="7936"/>
    <lineage>
        <taxon>Eukaryota</taxon>
        <taxon>Metazoa</taxon>
        <taxon>Chordata</taxon>
        <taxon>Craniata</taxon>
        <taxon>Vertebrata</taxon>
        <taxon>Euteleostomi</taxon>
        <taxon>Actinopterygii</taxon>
        <taxon>Neopterygii</taxon>
        <taxon>Teleostei</taxon>
        <taxon>Anguilliformes</taxon>
        <taxon>Anguillidae</taxon>
        <taxon>Anguilla</taxon>
    </lineage>
</organism>
<evidence type="ECO:0000313" key="3">
    <source>
        <dbReference type="Proteomes" id="UP001044222"/>
    </source>
</evidence>
<gene>
    <name evidence="2" type="ORF">ANANG_G00313030</name>
</gene>